<comment type="caution">
    <text evidence="1">The sequence shown here is derived from an EMBL/GenBank/DDBJ whole genome shotgun (WGS) entry which is preliminary data.</text>
</comment>
<accession>A0ABN1TDY0</accession>
<sequence length="53" mass="6427">MIVSENHQLNGSEKQNRVVLKRVREFWARFFVLEKTVTQPHTSYKYHYGMTQN</sequence>
<keyword evidence="2" id="KW-1185">Reference proteome</keyword>
<evidence type="ECO:0008006" key="3">
    <source>
        <dbReference type="Google" id="ProtNLM"/>
    </source>
</evidence>
<reference evidence="1 2" key="1">
    <citation type="journal article" date="2019" name="Int. J. Syst. Evol. Microbiol.">
        <title>The Global Catalogue of Microorganisms (GCM) 10K type strain sequencing project: providing services to taxonomists for standard genome sequencing and annotation.</title>
        <authorList>
            <consortium name="The Broad Institute Genomics Platform"/>
            <consortium name="The Broad Institute Genome Sequencing Center for Infectious Disease"/>
            <person name="Wu L."/>
            <person name="Ma J."/>
        </authorList>
    </citation>
    <scope>NUCLEOTIDE SEQUENCE [LARGE SCALE GENOMIC DNA]</scope>
    <source>
        <strain evidence="1 2">JCM 11445</strain>
    </source>
</reference>
<organism evidence="1 2">
    <name type="scientific">Streptomyces rhizosphaericus</name>
    <dbReference type="NCBI Taxonomy" id="114699"/>
    <lineage>
        <taxon>Bacteria</taxon>
        <taxon>Bacillati</taxon>
        <taxon>Actinomycetota</taxon>
        <taxon>Actinomycetes</taxon>
        <taxon>Kitasatosporales</taxon>
        <taxon>Streptomycetaceae</taxon>
        <taxon>Streptomyces</taxon>
        <taxon>Streptomyces violaceusniger group</taxon>
    </lineage>
</organism>
<name>A0ABN1TDY0_9ACTN</name>
<dbReference type="Proteomes" id="UP001500033">
    <property type="component" value="Unassembled WGS sequence"/>
</dbReference>
<gene>
    <name evidence="1" type="ORF">GCM10009576_099570</name>
</gene>
<evidence type="ECO:0000313" key="2">
    <source>
        <dbReference type="Proteomes" id="UP001500033"/>
    </source>
</evidence>
<proteinExistence type="predicted"/>
<evidence type="ECO:0000313" key="1">
    <source>
        <dbReference type="EMBL" id="GAA1077347.1"/>
    </source>
</evidence>
<protein>
    <recommendedName>
        <fullName evidence="3">Transposase</fullName>
    </recommendedName>
</protein>
<dbReference type="EMBL" id="BAAAIE010000656">
    <property type="protein sequence ID" value="GAA1077347.1"/>
    <property type="molecule type" value="Genomic_DNA"/>
</dbReference>